<sequence length="157" mass="19043">MEGHFDSRYLKPKQHKPEDIDKLLEEANSINNKTYHKDALSNTRIDDDPLQDFRNEEIVERDWYKLYPVDEIEDHENNYHDPQELLPIDIPPMNYQYPSQSEYSNFNNTKQLHLKQDYKHPPVHEITQNEDEFDTSERIPINKTYKSKNWLKRWLGL</sequence>
<evidence type="ECO:0000313" key="1">
    <source>
        <dbReference type="EMBL" id="PSG87062.1"/>
    </source>
</evidence>
<keyword evidence="2" id="KW-1185">Reference proteome</keyword>
<dbReference type="AlphaFoldDB" id="A0A2T1N646"/>
<name>A0A2T1N646_9FLAO</name>
<dbReference type="Proteomes" id="UP000238430">
    <property type="component" value="Unassembled WGS sequence"/>
</dbReference>
<evidence type="ECO:0000313" key="2">
    <source>
        <dbReference type="Proteomes" id="UP000238430"/>
    </source>
</evidence>
<accession>A0A2T1N646</accession>
<dbReference type="EMBL" id="PXOT01000027">
    <property type="protein sequence ID" value="PSG87062.1"/>
    <property type="molecule type" value="Genomic_DNA"/>
</dbReference>
<reference evidence="1 2" key="1">
    <citation type="submission" date="2018-03" db="EMBL/GenBank/DDBJ databases">
        <title>Mesoflavibacter sp. HG37 and Mesoflavibacter sp. HG96 sp.nov., two marine bacteria isolated from seawater of Western Pacific Ocean.</title>
        <authorList>
            <person name="Cheng H."/>
            <person name="Wu Y.-H."/>
            <person name="Guo L.-L."/>
            <person name="Xu X.-W."/>
        </authorList>
    </citation>
    <scope>NUCLEOTIDE SEQUENCE [LARGE SCALE GENOMIC DNA]</scope>
    <source>
        <strain evidence="1 2">KCTC 42117</strain>
    </source>
</reference>
<dbReference type="RefSeq" id="WP_106680497.1">
    <property type="nucleotide sequence ID" value="NZ_JACHWV010000002.1"/>
</dbReference>
<protein>
    <submittedName>
        <fullName evidence="1">Uncharacterized protein</fullName>
    </submittedName>
</protein>
<organism evidence="1 2">
    <name type="scientific">Mesoflavibacter zeaxanthinifaciens subsp. sabulilitoris</name>
    <dbReference type="NCBI Taxonomy" id="1520893"/>
    <lineage>
        <taxon>Bacteria</taxon>
        <taxon>Pseudomonadati</taxon>
        <taxon>Bacteroidota</taxon>
        <taxon>Flavobacteriia</taxon>
        <taxon>Flavobacteriales</taxon>
        <taxon>Flavobacteriaceae</taxon>
        <taxon>Mesoflavibacter</taxon>
    </lineage>
</organism>
<proteinExistence type="predicted"/>
<comment type="caution">
    <text evidence="1">The sequence shown here is derived from an EMBL/GenBank/DDBJ whole genome shotgun (WGS) entry which is preliminary data.</text>
</comment>
<gene>
    <name evidence="1" type="ORF">C7H61_13205</name>
</gene>